<dbReference type="InterPro" id="IPR011761">
    <property type="entry name" value="ATP-grasp"/>
</dbReference>
<proteinExistence type="inferred from homology"/>
<comment type="caution">
    <text evidence="15">The sequence shown here is derived from an EMBL/GenBank/DDBJ whole genome shotgun (WGS) entry which is preliminary data.</text>
</comment>
<dbReference type="NCBIfam" id="NF010623">
    <property type="entry name" value="PRK14016.1"/>
    <property type="match status" value="1"/>
</dbReference>
<dbReference type="GO" id="GO:0005524">
    <property type="term" value="F:ATP binding"/>
    <property type="evidence" value="ECO:0007669"/>
    <property type="project" value="UniProtKB-UniRule"/>
</dbReference>
<comment type="subunit">
    <text evidence="3">Homodimer.</text>
</comment>
<evidence type="ECO:0000259" key="14">
    <source>
        <dbReference type="PROSITE" id="PS50975"/>
    </source>
</evidence>
<comment type="similarity">
    <text evidence="2">In the C-terminal section; belongs to the MurCDEF family.</text>
</comment>
<evidence type="ECO:0000313" key="15">
    <source>
        <dbReference type="EMBL" id="ODA28256.1"/>
    </source>
</evidence>
<reference evidence="15 16" key="1">
    <citation type="submission" date="2016-05" db="EMBL/GenBank/DDBJ databases">
        <title>Genomic and physiological characterization of Planctopirus sp. isolated from fresh water lake.</title>
        <authorList>
            <person name="Subhash Y."/>
            <person name="Ramana C."/>
        </authorList>
    </citation>
    <scope>NUCLEOTIDE SEQUENCE [LARGE SCALE GENOMIC DNA]</scope>
    <source>
        <strain evidence="15 16">JC280</strain>
    </source>
</reference>
<evidence type="ECO:0000256" key="10">
    <source>
        <dbReference type="ARBA" id="ARBA00031353"/>
    </source>
</evidence>
<dbReference type="OrthoDB" id="9803907at2"/>
<dbReference type="EC" id="6.3.2.30" evidence="4"/>
<keyword evidence="8 13" id="KW-0547">Nucleotide-binding</keyword>
<comment type="catalytic activity">
    <reaction evidence="12">
        <text>[L-4-(L-arginin-2-N-yl)aspartate](n) + L-aspartate + ATP = [L-4-(L-arginin-2-N-yl)aspartate](n)-L-aspartate + ADP + phosphate + H(+)</text>
        <dbReference type="Rhea" id="RHEA:13277"/>
        <dbReference type="Rhea" id="RHEA-COMP:13728"/>
        <dbReference type="Rhea" id="RHEA-COMP:13733"/>
        <dbReference type="ChEBI" id="CHEBI:15378"/>
        <dbReference type="ChEBI" id="CHEBI:29991"/>
        <dbReference type="ChEBI" id="CHEBI:30616"/>
        <dbReference type="ChEBI" id="CHEBI:43474"/>
        <dbReference type="ChEBI" id="CHEBI:137986"/>
        <dbReference type="ChEBI" id="CHEBI:137990"/>
        <dbReference type="ChEBI" id="CHEBI:456216"/>
        <dbReference type="EC" id="6.3.2.29"/>
    </reaction>
</comment>
<dbReference type="InterPro" id="IPR013815">
    <property type="entry name" value="ATP_grasp_subdomain_1"/>
</dbReference>
<dbReference type="GO" id="GO:0071160">
    <property type="term" value="F:cyanophycin synthetase activity (L-aspartate-adding)"/>
    <property type="evidence" value="ECO:0007669"/>
    <property type="project" value="UniProtKB-EC"/>
</dbReference>
<dbReference type="Pfam" id="PF02875">
    <property type="entry name" value="Mur_ligase_C"/>
    <property type="match status" value="1"/>
</dbReference>
<evidence type="ECO:0000256" key="5">
    <source>
        <dbReference type="ARBA" id="ARBA00013005"/>
    </source>
</evidence>
<dbReference type="SUPFAM" id="SSF56059">
    <property type="entry name" value="Glutathione synthetase ATP-binding domain-like"/>
    <property type="match status" value="1"/>
</dbReference>
<name>A0A1C3E4S9_9PLAN</name>
<evidence type="ECO:0000256" key="11">
    <source>
        <dbReference type="ARBA" id="ARBA00048094"/>
    </source>
</evidence>
<dbReference type="InterPro" id="IPR005479">
    <property type="entry name" value="CPAse_ATP-bd"/>
</dbReference>
<dbReference type="SUPFAM" id="SSF53244">
    <property type="entry name" value="MurD-like peptide ligases, peptide-binding domain"/>
    <property type="match status" value="1"/>
</dbReference>
<feature type="domain" description="ATP-grasp" evidence="14">
    <location>
        <begin position="228"/>
        <end position="481"/>
    </location>
</feature>
<dbReference type="Gene3D" id="3.90.190.20">
    <property type="entry name" value="Mur ligase, C-terminal domain"/>
    <property type="match status" value="1"/>
</dbReference>
<evidence type="ECO:0000256" key="2">
    <source>
        <dbReference type="ARBA" id="ARBA00009060"/>
    </source>
</evidence>
<dbReference type="InterPro" id="IPR036615">
    <property type="entry name" value="Mur_ligase_C_dom_sf"/>
</dbReference>
<evidence type="ECO:0000256" key="7">
    <source>
        <dbReference type="ARBA" id="ARBA00022598"/>
    </source>
</evidence>
<keyword evidence="9 13" id="KW-0067">ATP-binding</keyword>
<evidence type="ECO:0000313" key="16">
    <source>
        <dbReference type="Proteomes" id="UP000094828"/>
    </source>
</evidence>
<keyword evidence="16" id="KW-1185">Reference proteome</keyword>
<dbReference type="PANTHER" id="PTHR23135">
    <property type="entry name" value="MUR LIGASE FAMILY MEMBER"/>
    <property type="match status" value="1"/>
</dbReference>
<dbReference type="GO" id="GO:0071161">
    <property type="term" value="F:cyanophycin synthetase activity (L-arginine-adding)"/>
    <property type="evidence" value="ECO:0007669"/>
    <property type="project" value="UniProtKB-EC"/>
</dbReference>
<dbReference type="InterPro" id="IPR004101">
    <property type="entry name" value="Mur_ligase_C"/>
</dbReference>
<protein>
    <recommendedName>
        <fullName evidence="6">Cyanophycin synthetase</fullName>
        <ecNumber evidence="5">6.3.2.29</ecNumber>
        <ecNumber evidence="4">6.3.2.30</ecNumber>
    </recommendedName>
    <alternativeName>
        <fullName evidence="10">Cyanophycin synthase</fullName>
    </alternativeName>
</protein>
<organism evidence="15 16">
    <name type="scientific">Planctopirus hydrillae</name>
    <dbReference type="NCBI Taxonomy" id="1841610"/>
    <lineage>
        <taxon>Bacteria</taxon>
        <taxon>Pseudomonadati</taxon>
        <taxon>Planctomycetota</taxon>
        <taxon>Planctomycetia</taxon>
        <taxon>Planctomycetales</taxon>
        <taxon>Planctomycetaceae</taxon>
        <taxon>Planctopirus</taxon>
    </lineage>
</organism>
<evidence type="ECO:0000256" key="3">
    <source>
        <dbReference type="ARBA" id="ARBA00011738"/>
    </source>
</evidence>
<evidence type="ECO:0000256" key="6">
    <source>
        <dbReference type="ARBA" id="ARBA00022036"/>
    </source>
</evidence>
<dbReference type="Gene3D" id="3.30.1490.20">
    <property type="entry name" value="ATP-grasp fold, A domain"/>
    <property type="match status" value="1"/>
</dbReference>
<evidence type="ECO:0000256" key="8">
    <source>
        <dbReference type="ARBA" id="ARBA00022741"/>
    </source>
</evidence>
<evidence type="ECO:0000256" key="12">
    <source>
        <dbReference type="ARBA" id="ARBA00048425"/>
    </source>
</evidence>
<comment type="catalytic activity">
    <reaction evidence="11">
        <text>[L-4-(L-arginin-2-N-yl)aspartate](n)-L-aspartate + L-arginine + ATP = [L-4-(L-arginin-2-N-yl)aspartate](n+1) + ADP + phosphate + H(+)</text>
        <dbReference type="Rhea" id="RHEA:23888"/>
        <dbReference type="Rhea" id="RHEA-COMP:13732"/>
        <dbReference type="Rhea" id="RHEA-COMP:13733"/>
        <dbReference type="ChEBI" id="CHEBI:15378"/>
        <dbReference type="ChEBI" id="CHEBI:30616"/>
        <dbReference type="ChEBI" id="CHEBI:32682"/>
        <dbReference type="ChEBI" id="CHEBI:43474"/>
        <dbReference type="ChEBI" id="CHEBI:137986"/>
        <dbReference type="ChEBI" id="CHEBI:137990"/>
        <dbReference type="ChEBI" id="CHEBI:456216"/>
        <dbReference type="EC" id="6.3.2.30"/>
    </reaction>
</comment>
<dbReference type="PANTHER" id="PTHR23135:SF18">
    <property type="entry name" value="CYANOPHYCIN SYNTHETASE"/>
    <property type="match status" value="1"/>
</dbReference>
<dbReference type="RefSeq" id="WP_068852578.1">
    <property type="nucleotide sequence ID" value="NZ_LYDR01000154.1"/>
</dbReference>
<evidence type="ECO:0000256" key="4">
    <source>
        <dbReference type="ARBA" id="ARBA00012968"/>
    </source>
</evidence>
<dbReference type="Pfam" id="PF08245">
    <property type="entry name" value="Mur_ligase_M"/>
    <property type="match status" value="1"/>
</dbReference>
<dbReference type="GO" id="GO:0046872">
    <property type="term" value="F:metal ion binding"/>
    <property type="evidence" value="ECO:0007669"/>
    <property type="project" value="InterPro"/>
</dbReference>
<dbReference type="AlphaFoldDB" id="A0A1C3E4S9"/>
<dbReference type="Proteomes" id="UP000094828">
    <property type="component" value="Unassembled WGS sequence"/>
</dbReference>
<dbReference type="Pfam" id="PF02786">
    <property type="entry name" value="CPSase_L_D2"/>
    <property type="match status" value="1"/>
</dbReference>
<accession>A0A1C3E4S9</accession>
<dbReference type="NCBIfam" id="TIGR02068">
    <property type="entry name" value="cya_phycin_syn"/>
    <property type="match status" value="1"/>
</dbReference>
<evidence type="ECO:0000256" key="9">
    <source>
        <dbReference type="ARBA" id="ARBA00022840"/>
    </source>
</evidence>
<dbReference type="PROSITE" id="PS50975">
    <property type="entry name" value="ATP_GRASP"/>
    <property type="match status" value="1"/>
</dbReference>
<dbReference type="Gene3D" id="3.40.1190.10">
    <property type="entry name" value="Mur-like, catalytic domain"/>
    <property type="match status" value="1"/>
</dbReference>
<evidence type="ECO:0000256" key="1">
    <source>
        <dbReference type="ARBA" id="ARBA00003184"/>
    </source>
</evidence>
<dbReference type="InterPro" id="IPR036565">
    <property type="entry name" value="Mur-like_cat_sf"/>
</dbReference>
<dbReference type="SUPFAM" id="SSF53623">
    <property type="entry name" value="MurD-like peptide ligases, catalytic domain"/>
    <property type="match status" value="1"/>
</dbReference>
<comment type="function">
    <text evidence="1">Catalyzes the ATP-dependent polymerization of arginine and aspartate to multi-L-arginyl-poly-L-aspartic acid (cyanophycin; a water-insoluble reserve polymer).</text>
</comment>
<dbReference type="Gene3D" id="3.30.470.20">
    <property type="entry name" value="ATP-grasp fold, B domain"/>
    <property type="match status" value="1"/>
</dbReference>
<dbReference type="InterPro" id="IPR044019">
    <property type="entry name" value="Cyanophycin_syn_N"/>
</dbReference>
<dbReference type="STRING" id="1841610.A6X21_01260"/>
<dbReference type="EMBL" id="LYDR01000154">
    <property type="protein sequence ID" value="ODA28256.1"/>
    <property type="molecule type" value="Genomic_DNA"/>
</dbReference>
<gene>
    <name evidence="15" type="ORF">A6X21_01260</name>
</gene>
<keyword evidence="7" id="KW-0436">Ligase</keyword>
<dbReference type="Pfam" id="PF18921">
    <property type="entry name" value="Cyanophycin_syn"/>
    <property type="match status" value="1"/>
</dbReference>
<dbReference type="EC" id="6.3.2.29" evidence="5"/>
<dbReference type="InterPro" id="IPR013221">
    <property type="entry name" value="Mur_ligase_cen"/>
</dbReference>
<sequence length="896" mass="96679">MELANVRALRGPNVWSQLTVIEATLDLRQVTMQFPLELAKFRGQLTEMAAFLAQEDETEVFSQTQQDRSILLGVAEVVVRLVVGLQNAAGSLVTLGRVVETRETGLFRIAFEYCEEDVGRQALKDALRLSRHALALENLLPGHAPELAMSAAEMVDELRTLDQQIRLGPSTNSIVMAAVARGIPFRRLNTRSLVQLGYGCKQHRILAAETDRTSAVAEAIVQDKELTKNLLEAVGVPVPKGRQVVDAEDAWAAALEIGLPVVIKPKDGNQGRGVAVNLSSKEQVFSAFAAAREEGREILVEKFAPGSDYRLLIIGYKLVAAARREPPQVVGDGRHTIRELVREVNLDPRRGEDHATPLSKIPLDDIACAVLADQGLIPDSVPAAGQLVLLRRNANLSTGGSAADVTELVHPEVAARVIDAVRMVGLDIAGVDVVASDISRPLEQQGGVIVEINAAPGLRMHLQPSSGQPRPVGEAIVNTMFPPGDDGRVPIVSVTGTNGKTTTTRLMAHIFRQQGKCVGMTCTDGVYIDDRRIDTGDCSGPRSARTVLSNPTVEAAVLETARGGILREGLGFDRCHVAIVTNIGEGDHLGMAGIETAEQLGRVKRVIVENVSPDGHAVLNAEDPITLAMADYCPGKVILFARSGDHPAIKSHLAKGGKAVYTQQNWLIAAEGSWSARVASLNNVPLTFSGLIGFQVDNTMASMAAAWALGIPFETIRSALETFSSDIRKAPARFNVLEAAGATLIIDYGHNSSAIVALLDAINQLPHGRRRIVYTAAGDRRDEDIVRQAQLIASGFDEIVIYEDQCTRGRADGEVIRLMRQGLSQGGRLSSILETRGEMVAIEMCLKRMEPGDLVLIQADQVDEAIQFVQNYISKLPLAVATQANPHRSRKSFEEE</sequence>
<dbReference type="InterPro" id="IPR011810">
    <property type="entry name" value="Cya_phycin_syn"/>
</dbReference>
<evidence type="ECO:0000256" key="13">
    <source>
        <dbReference type="PROSITE-ProRule" id="PRU00409"/>
    </source>
</evidence>